<name>A0A5J4S362_9ZZZZ</name>
<evidence type="ECO:0000256" key="7">
    <source>
        <dbReference type="ARBA" id="ARBA00023049"/>
    </source>
</evidence>
<evidence type="ECO:0000256" key="2">
    <source>
        <dbReference type="ARBA" id="ARBA00007357"/>
    </source>
</evidence>
<dbReference type="InterPro" id="IPR024079">
    <property type="entry name" value="MetalloPept_cat_dom_sf"/>
</dbReference>
<dbReference type="Gene3D" id="1.10.1380.10">
    <property type="entry name" value="Neutral endopeptidase , domain2"/>
    <property type="match status" value="1"/>
</dbReference>
<keyword evidence="3" id="KW-0645">Protease</keyword>
<feature type="domain" description="Peptidase M13 C-terminal" evidence="8">
    <location>
        <begin position="472"/>
        <end position="673"/>
    </location>
</feature>
<gene>
    <name evidence="10" type="ORF">EZS27_012144</name>
</gene>
<dbReference type="EMBL" id="SNRY01000495">
    <property type="protein sequence ID" value="KAA6339955.1"/>
    <property type="molecule type" value="Genomic_DNA"/>
</dbReference>
<dbReference type="InterPro" id="IPR000718">
    <property type="entry name" value="Peptidase_M13"/>
</dbReference>
<evidence type="ECO:0000256" key="6">
    <source>
        <dbReference type="ARBA" id="ARBA00022833"/>
    </source>
</evidence>
<evidence type="ECO:0000256" key="1">
    <source>
        <dbReference type="ARBA" id="ARBA00001947"/>
    </source>
</evidence>
<dbReference type="AlphaFoldDB" id="A0A5J4S362"/>
<dbReference type="Pfam" id="PF01431">
    <property type="entry name" value="Peptidase_M13"/>
    <property type="match status" value="1"/>
</dbReference>
<dbReference type="PANTHER" id="PTHR11733:SF167">
    <property type="entry name" value="FI17812P1-RELATED"/>
    <property type="match status" value="1"/>
</dbReference>
<evidence type="ECO:0000256" key="4">
    <source>
        <dbReference type="ARBA" id="ARBA00022723"/>
    </source>
</evidence>
<comment type="caution">
    <text evidence="10">The sequence shown here is derived from an EMBL/GenBank/DDBJ whole genome shotgun (WGS) entry which is preliminary data.</text>
</comment>
<sequence length="676" mass="77493">MKKFSLLIITILVLMTIACNSKKETQTSGIDVTNLDTLISPKVDFYQYACGGWMLNNPLTGEYSRFGSFDKLAENNRKQLKDLIENMASKPTKTGTVEQKIGDIYNMAMDSIKLNQDGYVPVKSDLKYIASIKNKSELSKLIPELMLSGTDAYFTIYVGADPMSSSQNLLQTYQSGISLGQREYYLDKDEHTTNIRNKYKEHVTKIFELAGFSSEQAQKNMEAVLKIETRLATAAYDNVKLRDPYANYNKISIEEIQKLVPSIDWNTYFTTLGLKEVKEINASQKESLIAVENIITSELLDTQIAYIQWKLIDGAARYLSDDIYTQNFDFYGKTLSGKEEQSPRWKRAESTVSSILGEAVGQIYVKQYFPPKAKKRMLELVHNLQEVLGERIQASTWMSDETKTKAMEKLETFYIKVGYPDKWKDYSTLTIEKDTYFENIKRANRFEYAYMLNKVGKPVDKDEWQMTPQTVNAYYNPSTNEICFPAGILQYPFFDRNADDAFNYGAIGVVIGHEMTHGFDDQGRQYDKEGNLKDWWTAEDAKQFEERAKVMVDFFDSIQVAPNVYANGKLTLGENIADYGGLQISYQAFKKATKDKPLENKDNFTPEQRFFLSYANVWATNIRPEEILVLTKSDPHSLGKWRVNGALSHINAWYEAFTIKEGDPMFVSTNKRVSIW</sequence>
<organism evidence="10">
    <name type="scientific">termite gut metagenome</name>
    <dbReference type="NCBI Taxonomy" id="433724"/>
    <lineage>
        <taxon>unclassified sequences</taxon>
        <taxon>metagenomes</taxon>
        <taxon>organismal metagenomes</taxon>
    </lineage>
</organism>
<evidence type="ECO:0000259" key="9">
    <source>
        <dbReference type="Pfam" id="PF05649"/>
    </source>
</evidence>
<accession>A0A5J4S362</accession>
<dbReference type="GO" id="GO:0046872">
    <property type="term" value="F:metal ion binding"/>
    <property type="evidence" value="ECO:0007669"/>
    <property type="project" value="UniProtKB-KW"/>
</dbReference>
<dbReference type="CDD" id="cd08662">
    <property type="entry name" value="M13"/>
    <property type="match status" value="1"/>
</dbReference>
<dbReference type="Pfam" id="PF05649">
    <property type="entry name" value="Peptidase_M13_N"/>
    <property type="match status" value="1"/>
</dbReference>
<evidence type="ECO:0000256" key="5">
    <source>
        <dbReference type="ARBA" id="ARBA00022801"/>
    </source>
</evidence>
<dbReference type="PRINTS" id="PR00786">
    <property type="entry name" value="NEPRILYSIN"/>
</dbReference>
<dbReference type="SUPFAM" id="SSF55486">
    <property type="entry name" value="Metalloproteases ('zincins'), catalytic domain"/>
    <property type="match status" value="1"/>
</dbReference>
<proteinExistence type="inferred from homology"/>
<evidence type="ECO:0000313" key="10">
    <source>
        <dbReference type="EMBL" id="KAA6339955.1"/>
    </source>
</evidence>
<dbReference type="Gene3D" id="3.40.390.10">
    <property type="entry name" value="Collagenase (Catalytic Domain)"/>
    <property type="match status" value="1"/>
</dbReference>
<dbReference type="InterPro" id="IPR042089">
    <property type="entry name" value="Peptidase_M13_dom_2"/>
</dbReference>
<dbReference type="GO" id="GO:0004222">
    <property type="term" value="F:metalloendopeptidase activity"/>
    <property type="evidence" value="ECO:0007669"/>
    <property type="project" value="InterPro"/>
</dbReference>
<protein>
    <submittedName>
        <fullName evidence="10">Neutral endopeptidase</fullName>
        <ecNumber evidence="10">3.4.24.-</ecNumber>
    </submittedName>
</protein>
<evidence type="ECO:0000256" key="3">
    <source>
        <dbReference type="ARBA" id="ARBA00022670"/>
    </source>
</evidence>
<feature type="domain" description="Peptidase M13 N-terminal" evidence="9">
    <location>
        <begin position="41"/>
        <end position="420"/>
    </location>
</feature>
<comment type="similarity">
    <text evidence="2">Belongs to the peptidase M13 family.</text>
</comment>
<keyword evidence="6" id="KW-0862">Zinc</keyword>
<dbReference type="PROSITE" id="PS51885">
    <property type="entry name" value="NEPRILYSIN"/>
    <property type="match status" value="1"/>
</dbReference>
<dbReference type="GO" id="GO:0016485">
    <property type="term" value="P:protein processing"/>
    <property type="evidence" value="ECO:0007669"/>
    <property type="project" value="TreeGrafter"/>
</dbReference>
<dbReference type="EC" id="3.4.24.-" evidence="10"/>
<keyword evidence="5 10" id="KW-0378">Hydrolase</keyword>
<dbReference type="GO" id="GO:0005886">
    <property type="term" value="C:plasma membrane"/>
    <property type="evidence" value="ECO:0007669"/>
    <property type="project" value="TreeGrafter"/>
</dbReference>
<reference evidence="10" key="1">
    <citation type="submission" date="2019-03" db="EMBL/GenBank/DDBJ databases">
        <title>Single cell metagenomics reveals metabolic interactions within the superorganism composed of flagellate Streblomastix strix and complex community of Bacteroidetes bacteria on its surface.</title>
        <authorList>
            <person name="Treitli S.C."/>
            <person name="Kolisko M."/>
            <person name="Husnik F."/>
            <person name="Keeling P."/>
            <person name="Hampl V."/>
        </authorList>
    </citation>
    <scope>NUCLEOTIDE SEQUENCE</scope>
    <source>
        <strain evidence="10">STM</strain>
    </source>
</reference>
<evidence type="ECO:0000259" key="8">
    <source>
        <dbReference type="Pfam" id="PF01431"/>
    </source>
</evidence>
<dbReference type="PROSITE" id="PS51257">
    <property type="entry name" value="PROKAR_LIPOPROTEIN"/>
    <property type="match status" value="1"/>
</dbReference>
<dbReference type="InterPro" id="IPR018497">
    <property type="entry name" value="Peptidase_M13_C"/>
</dbReference>
<dbReference type="InterPro" id="IPR008753">
    <property type="entry name" value="Peptidase_M13_N"/>
</dbReference>
<dbReference type="PANTHER" id="PTHR11733">
    <property type="entry name" value="ZINC METALLOPROTEASE FAMILY M13 NEPRILYSIN-RELATED"/>
    <property type="match status" value="1"/>
</dbReference>
<comment type="cofactor">
    <cofactor evidence="1">
        <name>Zn(2+)</name>
        <dbReference type="ChEBI" id="CHEBI:29105"/>
    </cofactor>
</comment>
<keyword evidence="4" id="KW-0479">Metal-binding</keyword>
<keyword evidence="7" id="KW-0482">Metalloprotease</keyword>